<feature type="transmembrane region" description="Helical" evidence="8">
    <location>
        <begin position="845"/>
        <end position="867"/>
    </location>
</feature>
<proteinExistence type="predicted"/>
<dbReference type="EMBL" id="MCFE01000095">
    <property type="protein sequence ID" value="ORX99568.1"/>
    <property type="molecule type" value="Genomic_DNA"/>
</dbReference>
<reference evidence="10 11" key="1">
    <citation type="submission" date="2016-07" db="EMBL/GenBank/DDBJ databases">
        <title>Pervasive Adenine N6-methylation of Active Genes in Fungi.</title>
        <authorList>
            <consortium name="DOE Joint Genome Institute"/>
            <person name="Mondo S.J."/>
            <person name="Dannebaum R.O."/>
            <person name="Kuo R.C."/>
            <person name="Labutti K."/>
            <person name="Haridas S."/>
            <person name="Kuo A."/>
            <person name="Salamov A."/>
            <person name="Ahrendt S.R."/>
            <person name="Lipzen A."/>
            <person name="Sullivan W."/>
            <person name="Andreopoulos W.B."/>
            <person name="Clum A."/>
            <person name="Lindquist E."/>
            <person name="Daum C."/>
            <person name="Ramamoorthy G.K."/>
            <person name="Gryganskyi A."/>
            <person name="Culley D."/>
            <person name="Magnuson J.K."/>
            <person name="James T.Y."/>
            <person name="O'Malley M.A."/>
            <person name="Stajich J.E."/>
            <person name="Spatafora J.W."/>
            <person name="Visel A."/>
            <person name="Grigoriev I.V."/>
        </authorList>
    </citation>
    <scope>NUCLEOTIDE SEQUENCE [LARGE SCALE GENOMIC DNA]</scope>
    <source>
        <strain evidence="10 11">CBS 931.73</strain>
    </source>
</reference>
<dbReference type="InterPro" id="IPR050352">
    <property type="entry name" value="ABCG_transporters"/>
</dbReference>
<dbReference type="Pfam" id="PF00005">
    <property type="entry name" value="ABC_tran"/>
    <property type="match status" value="1"/>
</dbReference>
<dbReference type="PROSITE" id="PS01186">
    <property type="entry name" value="EGF_2"/>
    <property type="match status" value="1"/>
</dbReference>
<evidence type="ECO:0000256" key="8">
    <source>
        <dbReference type="SAM" id="Phobius"/>
    </source>
</evidence>
<keyword evidence="2" id="KW-0813">Transport</keyword>
<sequence>MDTGTCSCIPGFGGIDCGVLACNSSSTLGISRELAPSNGGVCNTCDEGFTGLNCNICTTNYGCSSQPQLYKPLTTGEQMACNTKPEFVHQSYLQCPLTDPSLLSLYPGDVQMAFTRNITGYSYAQLFWNDKEQFTCHMNQCSQKILGTVEWECDEIKCECMPEAAFCGGAGVSVNIKSMIEMMSGYNVLSCNNDTCTWKENHIKTFFPDGFPLNNCKFGECAYPSELVFDMDTTTAFEISKPVLAVIIIFACVFCALIISCGFAKRTQMIMRRREVPPPATGVNIEWKKLTYEIQLKNRKSTESNKFTILDGISGYASKGQVLAIMGPSGTGKTTLVDILGGKRKSGKVRGSLLVDGRPMSTAEMRQLVGFVDQEFVLSPELTVFESLMFSACLRLPECIPYDQKRARVESLIQKLGLENVRDRRVGSVATRSLSGGEKRRVAIGLELVSEPAILILDEPLSGLDSFSASMVIKILHELAKGPNKTTVILTIHQPRSDIFQMFDNTLVLAKGTTLYFGPPSKAATHFDKADLHCPANYNIADYLLDIALKPELLQKATDYNCDHGRFFSNQIEETKETLMLCESNEVEAQPATAFLTQFYLLSKRNFLVLIRNQGLMLTHFAAAIILGVIVGGLYWQISVDLAGFQSRLGALFFIMAVLAFTALGALGTFLEDRLLFIRERSNGYYKPIPFITSKLLFDLLPLRVIPAILIGTITYWMVGLTSDGPTFARFLLTLVLFNGAAGLFCIAVAACIRGTGVSSLLASIVMLFFMLFGGLLINQNNIPPALSWLQYISMFRYGFQALSVNEIVGLRIIGEMGGIEINIPASTVLVEMFGFSADGIYKNIIILAWYWVILIVIIVILVQFTVKERR</sequence>
<dbReference type="InterPro" id="IPR003593">
    <property type="entry name" value="AAA+_ATPase"/>
</dbReference>
<dbReference type="GO" id="GO:0016887">
    <property type="term" value="F:ATP hydrolysis activity"/>
    <property type="evidence" value="ECO:0007669"/>
    <property type="project" value="InterPro"/>
</dbReference>
<evidence type="ECO:0000256" key="3">
    <source>
        <dbReference type="ARBA" id="ARBA00022692"/>
    </source>
</evidence>
<feature type="transmembrane region" description="Helical" evidence="8">
    <location>
        <begin position="760"/>
        <end position="778"/>
    </location>
</feature>
<dbReference type="STRING" id="1314790.A0A1Y1YNL6"/>
<dbReference type="InterPro" id="IPR003439">
    <property type="entry name" value="ABC_transporter-like_ATP-bd"/>
</dbReference>
<feature type="domain" description="ABC transporter" evidence="9">
    <location>
        <begin position="294"/>
        <end position="536"/>
    </location>
</feature>
<dbReference type="SUPFAM" id="SSF52540">
    <property type="entry name" value="P-loop containing nucleoside triphosphate hydrolases"/>
    <property type="match status" value="1"/>
</dbReference>
<feature type="transmembrane region" description="Helical" evidence="8">
    <location>
        <begin position="696"/>
        <end position="719"/>
    </location>
</feature>
<dbReference type="PANTHER" id="PTHR48041:SF2">
    <property type="entry name" value="ATP-DEPENDENT PERMEASE-RELATED"/>
    <property type="match status" value="1"/>
</dbReference>
<dbReference type="PROSITE" id="PS00022">
    <property type="entry name" value="EGF_1"/>
    <property type="match status" value="1"/>
</dbReference>
<dbReference type="PANTHER" id="PTHR48041">
    <property type="entry name" value="ABC TRANSPORTER G FAMILY MEMBER 28"/>
    <property type="match status" value="1"/>
</dbReference>
<dbReference type="GO" id="GO:0005524">
    <property type="term" value="F:ATP binding"/>
    <property type="evidence" value="ECO:0007669"/>
    <property type="project" value="UniProtKB-KW"/>
</dbReference>
<accession>A0A1Y1YNL6</accession>
<dbReference type="SMART" id="SM00382">
    <property type="entry name" value="AAA"/>
    <property type="match status" value="1"/>
</dbReference>
<dbReference type="InterPro" id="IPR027417">
    <property type="entry name" value="P-loop_NTPase"/>
</dbReference>
<feature type="transmembrane region" description="Helical" evidence="8">
    <location>
        <begin position="731"/>
        <end position="753"/>
    </location>
</feature>
<evidence type="ECO:0000256" key="1">
    <source>
        <dbReference type="ARBA" id="ARBA00004141"/>
    </source>
</evidence>
<dbReference type="CDD" id="cd03213">
    <property type="entry name" value="ABCG_EPDR"/>
    <property type="match status" value="1"/>
</dbReference>
<comment type="caution">
    <text evidence="10">The sequence shown here is derived from an EMBL/GenBank/DDBJ whole genome shotgun (WGS) entry which is preliminary data.</text>
</comment>
<dbReference type="Gene3D" id="3.40.50.300">
    <property type="entry name" value="P-loop containing nucleotide triphosphate hydrolases"/>
    <property type="match status" value="1"/>
</dbReference>
<dbReference type="InterPro" id="IPR017871">
    <property type="entry name" value="ABC_transporter-like_CS"/>
</dbReference>
<feature type="transmembrane region" description="Helical" evidence="8">
    <location>
        <begin position="615"/>
        <end position="638"/>
    </location>
</feature>
<evidence type="ECO:0000313" key="10">
    <source>
        <dbReference type="EMBL" id="ORX99568.1"/>
    </source>
</evidence>
<evidence type="ECO:0000256" key="7">
    <source>
        <dbReference type="ARBA" id="ARBA00023136"/>
    </source>
</evidence>
<keyword evidence="3 8" id="KW-0812">Transmembrane</keyword>
<evidence type="ECO:0000259" key="9">
    <source>
        <dbReference type="PROSITE" id="PS50893"/>
    </source>
</evidence>
<dbReference type="Proteomes" id="UP000193498">
    <property type="component" value="Unassembled WGS sequence"/>
</dbReference>
<dbReference type="Pfam" id="PF19055">
    <property type="entry name" value="ABC2_membrane_7"/>
    <property type="match status" value="1"/>
</dbReference>
<dbReference type="InterPro" id="IPR000742">
    <property type="entry name" value="EGF"/>
</dbReference>
<name>A0A1Y1YNL6_9FUNG</name>
<comment type="subcellular location">
    <subcellularLocation>
        <location evidence="1">Membrane</location>
        <topology evidence="1">Multi-pass membrane protein</topology>
    </subcellularLocation>
</comment>
<keyword evidence="5" id="KW-0067">ATP-binding</keyword>
<protein>
    <recommendedName>
        <fullName evidence="9">ABC transporter domain-containing protein</fullName>
    </recommendedName>
</protein>
<evidence type="ECO:0000313" key="11">
    <source>
        <dbReference type="Proteomes" id="UP000193498"/>
    </source>
</evidence>
<dbReference type="PROSITE" id="PS50893">
    <property type="entry name" value="ABC_TRANSPORTER_2"/>
    <property type="match status" value="1"/>
</dbReference>
<dbReference type="InterPro" id="IPR043926">
    <property type="entry name" value="ABCG_dom"/>
</dbReference>
<dbReference type="InterPro" id="IPR013525">
    <property type="entry name" value="ABC2_TM"/>
</dbReference>
<evidence type="ECO:0000256" key="6">
    <source>
        <dbReference type="ARBA" id="ARBA00022989"/>
    </source>
</evidence>
<keyword evidence="4" id="KW-0547">Nucleotide-binding</keyword>
<gene>
    <name evidence="10" type="ORF">K493DRAFT_212395</name>
</gene>
<keyword evidence="6 8" id="KW-1133">Transmembrane helix</keyword>
<feature type="transmembrane region" description="Helical" evidence="8">
    <location>
        <begin position="243"/>
        <end position="264"/>
    </location>
</feature>
<dbReference type="PROSITE" id="PS00211">
    <property type="entry name" value="ABC_TRANSPORTER_1"/>
    <property type="match status" value="1"/>
</dbReference>
<dbReference type="OrthoDB" id="66620at2759"/>
<evidence type="ECO:0000256" key="5">
    <source>
        <dbReference type="ARBA" id="ARBA00022840"/>
    </source>
</evidence>
<organism evidence="10 11">
    <name type="scientific">Basidiobolus meristosporus CBS 931.73</name>
    <dbReference type="NCBI Taxonomy" id="1314790"/>
    <lineage>
        <taxon>Eukaryota</taxon>
        <taxon>Fungi</taxon>
        <taxon>Fungi incertae sedis</taxon>
        <taxon>Zoopagomycota</taxon>
        <taxon>Entomophthoromycotina</taxon>
        <taxon>Basidiobolomycetes</taxon>
        <taxon>Basidiobolales</taxon>
        <taxon>Basidiobolaceae</taxon>
        <taxon>Basidiobolus</taxon>
    </lineage>
</organism>
<dbReference type="GO" id="GO:0140359">
    <property type="term" value="F:ABC-type transporter activity"/>
    <property type="evidence" value="ECO:0007669"/>
    <property type="project" value="InterPro"/>
</dbReference>
<evidence type="ECO:0000256" key="2">
    <source>
        <dbReference type="ARBA" id="ARBA00022448"/>
    </source>
</evidence>
<evidence type="ECO:0000256" key="4">
    <source>
        <dbReference type="ARBA" id="ARBA00022741"/>
    </source>
</evidence>
<dbReference type="GO" id="GO:0016020">
    <property type="term" value="C:membrane"/>
    <property type="evidence" value="ECO:0007669"/>
    <property type="project" value="UniProtKB-SubCell"/>
</dbReference>
<dbReference type="InParanoid" id="A0A1Y1YNL6"/>
<dbReference type="AlphaFoldDB" id="A0A1Y1YNL6"/>
<keyword evidence="7 8" id="KW-0472">Membrane</keyword>
<keyword evidence="11" id="KW-1185">Reference proteome</keyword>
<feature type="transmembrane region" description="Helical" evidence="8">
    <location>
        <begin position="650"/>
        <end position="671"/>
    </location>
</feature>
<dbReference type="Pfam" id="PF01061">
    <property type="entry name" value="ABC2_membrane"/>
    <property type="match status" value="1"/>
</dbReference>